<evidence type="ECO:0000313" key="1">
    <source>
        <dbReference type="EMBL" id="JAE12897.1"/>
    </source>
</evidence>
<name>A0A0A9FKM8_ARUDO</name>
<reference evidence="1" key="1">
    <citation type="submission" date="2014-09" db="EMBL/GenBank/DDBJ databases">
        <authorList>
            <person name="Magalhaes I.L.F."/>
            <person name="Oliveira U."/>
            <person name="Santos F.R."/>
            <person name="Vidigal T.H.D.A."/>
            <person name="Brescovit A.D."/>
            <person name="Santos A.J."/>
        </authorList>
    </citation>
    <scope>NUCLEOTIDE SEQUENCE</scope>
    <source>
        <tissue evidence="1">Shoot tissue taken approximately 20 cm above the soil surface</tissue>
    </source>
</reference>
<dbReference type="AlphaFoldDB" id="A0A0A9FKM8"/>
<dbReference type="EMBL" id="GBRH01184999">
    <property type="protein sequence ID" value="JAE12897.1"/>
    <property type="molecule type" value="Transcribed_RNA"/>
</dbReference>
<accession>A0A0A9FKM8</accession>
<organism evidence="1">
    <name type="scientific">Arundo donax</name>
    <name type="common">Giant reed</name>
    <name type="synonym">Donax arundinaceus</name>
    <dbReference type="NCBI Taxonomy" id="35708"/>
    <lineage>
        <taxon>Eukaryota</taxon>
        <taxon>Viridiplantae</taxon>
        <taxon>Streptophyta</taxon>
        <taxon>Embryophyta</taxon>
        <taxon>Tracheophyta</taxon>
        <taxon>Spermatophyta</taxon>
        <taxon>Magnoliopsida</taxon>
        <taxon>Liliopsida</taxon>
        <taxon>Poales</taxon>
        <taxon>Poaceae</taxon>
        <taxon>PACMAD clade</taxon>
        <taxon>Arundinoideae</taxon>
        <taxon>Arundineae</taxon>
        <taxon>Arundo</taxon>
    </lineage>
</organism>
<sequence>MMVTGCLSGMSRGSKFFILVCPHLLSYLLNQDQMKSSNVQTSVSYVALSIIPAGCLLSHASA</sequence>
<protein>
    <submittedName>
        <fullName evidence="1">Uncharacterized protein</fullName>
    </submittedName>
</protein>
<proteinExistence type="predicted"/>
<reference evidence="1" key="2">
    <citation type="journal article" date="2015" name="Data Brief">
        <title>Shoot transcriptome of the giant reed, Arundo donax.</title>
        <authorList>
            <person name="Barrero R.A."/>
            <person name="Guerrero F.D."/>
            <person name="Moolhuijzen P."/>
            <person name="Goolsby J.A."/>
            <person name="Tidwell J."/>
            <person name="Bellgard S.E."/>
            <person name="Bellgard M.I."/>
        </authorList>
    </citation>
    <scope>NUCLEOTIDE SEQUENCE</scope>
    <source>
        <tissue evidence="1">Shoot tissue taken approximately 20 cm above the soil surface</tissue>
    </source>
</reference>